<sequence>MYGQSVIPSVAHHSLSFSMDAIPITAWSSESGGSEGMSLVLLPPEILINIFSHLDEKDLYVLQQVCKHFSRLINDEELWKNLFISKVHTGSFPSFSQSSKYSTEYLQRLKGLKQWKHNRAVKTKYVLSPSPRFEIQIESLLFDYPRCACYNDGIITLVQLHSKRKKDRLIYIPCTTPQGCSTMNFNMNAAVFGRFDGRVFGKLLSNKSYLTPVTEFDFRHSACVTAITTSSSQGSFEDWCVSGSENGEVIWWCETKRINFLKVSNKAITHVALFKSWTIVLDEEKIYVIHEMNNIHVIKLPKVSYDSCEEILLRVQFFKVDFGSMSLILADTNHLFVISFDPNQNFNYTRSIEVPELINKITLDEVTSLREQNPKLAGGDGCHLAIMTMKNTINIINVRAPGNTLKIENVLEFDGHIFTCQVTNLVIVCALGGKLQIFDATSAQLIKTVQKTEPNPQFLAISQGRMVIGSGNVVHYLQYISESNYDKRRGTNNHHSHSGKRESGVDVGLAIYDEEKYIRSKQRLESERLLETYGGDMSDEELQLKIALMESDSIAQQENKIREAADDDLRRAFEASTRTEHNQSVYRCLADEGDQEFLAALECSAAEEQDAQERSMRRARRDGNASRELQSREFDNNPDVELASSREDDEALQLAIALSLSEMN</sequence>
<dbReference type="Gene3D" id="2.130.10.10">
    <property type="entry name" value="YVTN repeat-like/Quinoprotein amine dehydrogenase"/>
    <property type="match status" value="1"/>
</dbReference>
<dbReference type="InterPro" id="IPR036047">
    <property type="entry name" value="F-box-like_dom_sf"/>
</dbReference>
<dbReference type="PANTHER" id="PTHR14381:SF1">
    <property type="entry name" value="F-BOX_WD REPEAT-CONTAINING PROTEIN 4"/>
    <property type="match status" value="1"/>
</dbReference>
<dbReference type="KEGG" id="zmk:HG535_0C05820"/>
<dbReference type="InterPro" id="IPR001810">
    <property type="entry name" value="F-box_dom"/>
</dbReference>
<reference evidence="3 4" key="1">
    <citation type="submission" date="2020-07" db="EMBL/GenBank/DDBJ databases">
        <title>The yeast mating-type switching endonuclease HO is a domesticated member of an unorthodox homing genetic element family.</title>
        <authorList>
            <person name="Coughlan A.Y."/>
            <person name="Lombardi L."/>
            <person name="Braun-Galleani S."/>
            <person name="Martos A.R."/>
            <person name="Galeote V."/>
            <person name="Bigey F."/>
            <person name="Dequin S."/>
            <person name="Byrne K.P."/>
            <person name="Wolfe K.H."/>
        </authorList>
    </citation>
    <scope>NUCLEOTIDE SEQUENCE [LARGE SCALE GENOMIC DNA]</scope>
    <source>
        <strain evidence="3 4">NRRL Y-6702</strain>
    </source>
</reference>
<evidence type="ECO:0000256" key="1">
    <source>
        <dbReference type="SAM" id="MobiDB-lite"/>
    </source>
</evidence>
<dbReference type="PROSITE" id="PS50330">
    <property type="entry name" value="UIM"/>
    <property type="match status" value="1"/>
</dbReference>
<dbReference type="InterPro" id="IPR015943">
    <property type="entry name" value="WD40/YVTN_repeat-like_dom_sf"/>
</dbReference>
<dbReference type="InterPro" id="IPR052301">
    <property type="entry name" value="SCF_F-box/WD-repeat"/>
</dbReference>
<dbReference type="SMART" id="SM00256">
    <property type="entry name" value="FBOX"/>
    <property type="match status" value="1"/>
</dbReference>
<protein>
    <recommendedName>
        <fullName evidence="2">F-box domain-containing protein</fullName>
    </recommendedName>
</protein>
<dbReference type="Pfam" id="PF12937">
    <property type="entry name" value="F-box-like"/>
    <property type="match status" value="1"/>
</dbReference>
<dbReference type="AlphaFoldDB" id="A0A7H9B0R1"/>
<feature type="region of interest" description="Disordered" evidence="1">
    <location>
        <begin position="608"/>
        <end position="648"/>
    </location>
</feature>
<dbReference type="EMBL" id="CP058606">
    <property type="protein sequence ID" value="QLG72228.1"/>
    <property type="molecule type" value="Genomic_DNA"/>
</dbReference>
<feature type="domain" description="F-box" evidence="2">
    <location>
        <begin position="36"/>
        <end position="82"/>
    </location>
</feature>
<dbReference type="InterPro" id="IPR036322">
    <property type="entry name" value="WD40_repeat_dom_sf"/>
</dbReference>
<accession>A0A7H9B0R1</accession>
<dbReference type="Proteomes" id="UP000509704">
    <property type="component" value="Chromosome 3"/>
</dbReference>
<evidence type="ECO:0000313" key="4">
    <source>
        <dbReference type="Proteomes" id="UP000509704"/>
    </source>
</evidence>
<name>A0A7H9B0R1_ZYGMR</name>
<proteinExistence type="predicted"/>
<dbReference type="GO" id="GO:0019005">
    <property type="term" value="C:SCF ubiquitin ligase complex"/>
    <property type="evidence" value="ECO:0007669"/>
    <property type="project" value="TreeGrafter"/>
</dbReference>
<dbReference type="GeneID" id="59235926"/>
<dbReference type="OrthoDB" id="2095648at2759"/>
<dbReference type="SUPFAM" id="SSF50978">
    <property type="entry name" value="WD40 repeat-like"/>
    <property type="match status" value="1"/>
</dbReference>
<dbReference type="PROSITE" id="PS50181">
    <property type="entry name" value="FBOX"/>
    <property type="match status" value="1"/>
</dbReference>
<evidence type="ECO:0000313" key="3">
    <source>
        <dbReference type="EMBL" id="QLG72228.1"/>
    </source>
</evidence>
<feature type="compositionally biased region" description="Basic and acidic residues" evidence="1">
    <location>
        <begin position="611"/>
        <end position="635"/>
    </location>
</feature>
<dbReference type="PANTHER" id="PTHR14381">
    <property type="entry name" value="DACTYLIN"/>
    <property type="match status" value="1"/>
</dbReference>
<dbReference type="GO" id="GO:0031146">
    <property type="term" value="P:SCF-dependent proteasomal ubiquitin-dependent protein catabolic process"/>
    <property type="evidence" value="ECO:0007669"/>
    <property type="project" value="TreeGrafter"/>
</dbReference>
<dbReference type="RefSeq" id="XP_037143956.1">
    <property type="nucleotide sequence ID" value="XM_037288061.1"/>
</dbReference>
<evidence type="ECO:0000259" key="2">
    <source>
        <dbReference type="PROSITE" id="PS50181"/>
    </source>
</evidence>
<organism evidence="3 4">
    <name type="scientific">Zygotorulaspora mrakii</name>
    <name type="common">Zygosaccharomyces mrakii</name>
    <dbReference type="NCBI Taxonomy" id="42260"/>
    <lineage>
        <taxon>Eukaryota</taxon>
        <taxon>Fungi</taxon>
        <taxon>Dikarya</taxon>
        <taxon>Ascomycota</taxon>
        <taxon>Saccharomycotina</taxon>
        <taxon>Saccharomycetes</taxon>
        <taxon>Saccharomycetales</taxon>
        <taxon>Saccharomycetaceae</taxon>
        <taxon>Zygotorulaspora</taxon>
    </lineage>
</organism>
<keyword evidence="4" id="KW-1185">Reference proteome</keyword>
<dbReference type="InterPro" id="IPR003903">
    <property type="entry name" value="UIM_dom"/>
</dbReference>
<dbReference type="SUPFAM" id="SSF81383">
    <property type="entry name" value="F-box domain"/>
    <property type="match status" value="1"/>
</dbReference>
<gene>
    <name evidence="3" type="ORF">HG535_0C05820</name>
</gene>
<dbReference type="Gene3D" id="1.20.1280.50">
    <property type="match status" value="1"/>
</dbReference>